<evidence type="ECO:0000313" key="2">
    <source>
        <dbReference type="EMBL" id="PIR44822.1"/>
    </source>
</evidence>
<proteinExistence type="predicted"/>
<accession>A0A2H0RE45</accession>
<gene>
    <name evidence="2" type="ORF">COV10_02980</name>
</gene>
<evidence type="ECO:0000256" key="1">
    <source>
        <dbReference type="SAM" id="Phobius"/>
    </source>
</evidence>
<organism evidence="2 3">
    <name type="scientific">Candidatus Vogelbacteria bacterium CG10_big_fil_rev_8_21_14_0_10_51_16</name>
    <dbReference type="NCBI Taxonomy" id="1975045"/>
    <lineage>
        <taxon>Bacteria</taxon>
        <taxon>Candidatus Vogeliibacteriota</taxon>
    </lineage>
</organism>
<keyword evidence="1" id="KW-0472">Membrane</keyword>
<protein>
    <submittedName>
        <fullName evidence="2">Uncharacterized protein</fullName>
    </submittedName>
</protein>
<keyword evidence="1" id="KW-1133">Transmembrane helix</keyword>
<reference evidence="2 3" key="1">
    <citation type="submission" date="2017-09" db="EMBL/GenBank/DDBJ databases">
        <title>Depth-based differentiation of microbial function through sediment-hosted aquifers and enrichment of novel symbionts in the deep terrestrial subsurface.</title>
        <authorList>
            <person name="Probst A.J."/>
            <person name="Ladd B."/>
            <person name="Jarett J.K."/>
            <person name="Geller-Mcgrath D.E."/>
            <person name="Sieber C.M."/>
            <person name="Emerson J.B."/>
            <person name="Anantharaman K."/>
            <person name="Thomas B.C."/>
            <person name="Malmstrom R."/>
            <person name="Stieglmeier M."/>
            <person name="Klingl A."/>
            <person name="Woyke T."/>
            <person name="Ryan C.M."/>
            <person name="Banfield J.F."/>
        </authorList>
    </citation>
    <scope>NUCLEOTIDE SEQUENCE [LARGE SCALE GENOMIC DNA]</scope>
    <source>
        <strain evidence="2">CG10_big_fil_rev_8_21_14_0_10_51_16</strain>
    </source>
</reference>
<dbReference type="EMBL" id="PCYI01000019">
    <property type="protein sequence ID" value="PIR44822.1"/>
    <property type="molecule type" value="Genomic_DNA"/>
</dbReference>
<dbReference type="AlphaFoldDB" id="A0A2H0RE45"/>
<feature type="transmembrane region" description="Helical" evidence="1">
    <location>
        <begin position="33"/>
        <end position="55"/>
    </location>
</feature>
<name>A0A2H0RE45_9BACT</name>
<sequence length="202" mass="21798">MCENSRDENPNTRPWRKQKGALVRKYRNRIGDIAYLAIGLVFLLLVLAGTLAFLMTVGSGNQDGTAGTAQPATPHGHEAVAKALNDKETLPRALGAIAENMKEMASDISKPQCNFELGPWKFKGVGSGVFVVYKGDGYSITPIELARLVAFVKVLVAKAEQETELGPLEGQVKYYGEISSMTGITFSGAFVDISRRTVDGSE</sequence>
<evidence type="ECO:0000313" key="3">
    <source>
        <dbReference type="Proteomes" id="UP000228767"/>
    </source>
</evidence>
<keyword evidence="1" id="KW-0812">Transmembrane</keyword>
<comment type="caution">
    <text evidence="2">The sequence shown here is derived from an EMBL/GenBank/DDBJ whole genome shotgun (WGS) entry which is preliminary data.</text>
</comment>
<dbReference type="Proteomes" id="UP000228767">
    <property type="component" value="Unassembled WGS sequence"/>
</dbReference>